<evidence type="ECO:0000256" key="3">
    <source>
        <dbReference type="PROSITE-ProRule" id="PRU00059"/>
    </source>
</evidence>
<evidence type="ECO:0000256" key="2">
    <source>
        <dbReference type="ARBA" id="ARBA00023157"/>
    </source>
</evidence>
<feature type="chain" id="PRO_5013272677" evidence="4">
    <location>
        <begin position="16"/>
        <end position="485"/>
    </location>
</feature>
<evidence type="ECO:0000313" key="6">
    <source>
        <dbReference type="EMBL" id="OON18902.1"/>
    </source>
</evidence>
<dbReference type="InterPro" id="IPR000859">
    <property type="entry name" value="CUB_dom"/>
</dbReference>
<dbReference type="PANTHER" id="PTHR24251:SF30">
    <property type="entry name" value="MEMBRANE FRIZZLED-RELATED PROTEIN"/>
    <property type="match status" value="1"/>
</dbReference>
<dbReference type="EMBL" id="KV893747">
    <property type="protein sequence ID" value="OON18902.1"/>
    <property type="molecule type" value="Genomic_DNA"/>
</dbReference>
<dbReference type="PANTHER" id="PTHR24251">
    <property type="entry name" value="OVOCHYMASE-RELATED"/>
    <property type="match status" value="1"/>
</dbReference>
<feature type="domain" description="CUB" evidence="5">
    <location>
        <begin position="131"/>
        <end position="254"/>
    </location>
</feature>
<keyword evidence="1" id="KW-0677">Repeat</keyword>
<proteinExistence type="predicted"/>
<evidence type="ECO:0000256" key="4">
    <source>
        <dbReference type="SAM" id="SignalP"/>
    </source>
</evidence>
<dbReference type="SMART" id="SM00042">
    <property type="entry name" value="CUB"/>
    <property type="match status" value="4"/>
</dbReference>
<reference evidence="6 7" key="1">
    <citation type="submission" date="2015-03" db="EMBL/GenBank/DDBJ databases">
        <title>Draft genome of the nematode, Opisthorchis viverrini.</title>
        <authorList>
            <person name="Mitreva M."/>
        </authorList>
    </citation>
    <scope>NUCLEOTIDE SEQUENCE [LARGE SCALE GENOMIC DNA]</scope>
    <source>
        <strain evidence="6">Khon Kaen</strain>
    </source>
</reference>
<dbReference type="Proteomes" id="UP000243686">
    <property type="component" value="Unassembled WGS sequence"/>
</dbReference>
<feature type="domain" description="CUB" evidence="5">
    <location>
        <begin position="378"/>
        <end position="485"/>
    </location>
</feature>
<evidence type="ECO:0000259" key="5">
    <source>
        <dbReference type="PROSITE" id="PS01180"/>
    </source>
</evidence>
<name>A0A1S8WWK6_OPIVI</name>
<evidence type="ECO:0000313" key="7">
    <source>
        <dbReference type="Proteomes" id="UP000243686"/>
    </source>
</evidence>
<dbReference type="InterPro" id="IPR035914">
    <property type="entry name" value="Sperma_CUB_dom_sf"/>
</dbReference>
<keyword evidence="2" id="KW-1015">Disulfide bond</keyword>
<protein>
    <submittedName>
        <fullName evidence="6">CUB domain protein</fullName>
    </submittedName>
</protein>
<accession>A0A1S8WWK6</accession>
<sequence length="485" mass="54464">MLTIVEQLFMILVEASVYEPGDHSSVGICLTNVSTAVITSPNYPQPYPEELSWVFTFVIPQGCSHRLSFNEFQLENGYDYLNITEDSIPLGIWTGSEKPPTLHSTGMELELTMTSDDSIQDTGFLANYSRRGNSANDSAATESWYVCTSTVNSGNLTSPGYPNRYPNNFRYTWIIMQPEGCIIQLNFTDFRLEEHFDFVSVHNVYHYETGSMLGQWSGRDLPPSVKSTSNRLLIAMRTDGTVARKGFAANYNTRSTTCAIKYGLPTSIIQSPGYPLGYPDKLNMTWHISQPEGCTIHLQFEFFKLEHRRDFLLVYDGQINSNLLLGKWTGDQLPPSIVSTGNNLRLELTTNGALRRKGFLAEYRSLPSIGEGTMRTNCTTSFASPANSIASPNYPRSYQANLNYTWTISQPEGCVVRLQFEDFELESGSDFVHVYDGPASHENLLDTWTGTCLPSPRISTRNSMTVAMRTDSSLEFRGFYATYET</sequence>
<comment type="caution">
    <text evidence="3">Lacks conserved residue(s) required for the propagation of feature annotation.</text>
</comment>
<feature type="non-terminal residue" evidence="6">
    <location>
        <position position="485"/>
    </location>
</feature>
<feature type="domain" description="CUB" evidence="5">
    <location>
        <begin position="258"/>
        <end position="366"/>
    </location>
</feature>
<evidence type="ECO:0000256" key="1">
    <source>
        <dbReference type="ARBA" id="ARBA00022737"/>
    </source>
</evidence>
<dbReference type="AlphaFoldDB" id="A0A1S8WWK6"/>
<dbReference type="CDD" id="cd00041">
    <property type="entry name" value="CUB"/>
    <property type="match status" value="4"/>
</dbReference>
<dbReference type="Pfam" id="PF00431">
    <property type="entry name" value="CUB"/>
    <property type="match status" value="4"/>
</dbReference>
<dbReference type="SUPFAM" id="SSF49854">
    <property type="entry name" value="Spermadhesin, CUB domain"/>
    <property type="match status" value="4"/>
</dbReference>
<keyword evidence="4" id="KW-0732">Signal</keyword>
<dbReference type="FunFam" id="2.60.120.290:FF:000005">
    <property type="entry name" value="Procollagen C-endopeptidase enhancer 1"/>
    <property type="match status" value="3"/>
</dbReference>
<feature type="signal peptide" evidence="4">
    <location>
        <begin position="1"/>
        <end position="15"/>
    </location>
</feature>
<keyword evidence="7" id="KW-1185">Reference proteome</keyword>
<organism evidence="6 7">
    <name type="scientific">Opisthorchis viverrini</name>
    <name type="common">Southeast Asian liver fluke</name>
    <dbReference type="NCBI Taxonomy" id="6198"/>
    <lineage>
        <taxon>Eukaryota</taxon>
        <taxon>Metazoa</taxon>
        <taxon>Spiralia</taxon>
        <taxon>Lophotrochozoa</taxon>
        <taxon>Platyhelminthes</taxon>
        <taxon>Trematoda</taxon>
        <taxon>Digenea</taxon>
        <taxon>Opisthorchiida</taxon>
        <taxon>Opisthorchiata</taxon>
        <taxon>Opisthorchiidae</taxon>
        <taxon>Opisthorchis</taxon>
    </lineage>
</organism>
<dbReference type="PROSITE" id="PS01180">
    <property type="entry name" value="CUB"/>
    <property type="match status" value="4"/>
</dbReference>
<dbReference type="Gene3D" id="2.60.120.290">
    <property type="entry name" value="Spermadhesin, CUB domain"/>
    <property type="match status" value="4"/>
</dbReference>
<feature type="domain" description="CUB" evidence="5">
    <location>
        <begin position="26"/>
        <end position="131"/>
    </location>
</feature>
<gene>
    <name evidence="6" type="ORF">X801_05236</name>
</gene>